<evidence type="ECO:0000313" key="3">
    <source>
        <dbReference type="EMBL" id="AFM11413.1"/>
    </source>
</evidence>
<dbReference type="SUPFAM" id="SSF117892">
    <property type="entry name" value="Band 7/SPFH domain"/>
    <property type="match status" value="1"/>
</dbReference>
<dbReference type="HOGENOM" id="CLU_037108_1_0_12"/>
<dbReference type="PANTHER" id="PTHR37826">
    <property type="entry name" value="FLOTILLIN BAND_7_5 DOMAIN PROTEIN"/>
    <property type="match status" value="1"/>
</dbReference>
<keyword evidence="4" id="KW-1185">Reference proteome</keyword>
<evidence type="ECO:0008006" key="5">
    <source>
        <dbReference type="Google" id="ProtNLM"/>
    </source>
</evidence>
<reference evidence="3 4" key="1">
    <citation type="submission" date="2012-06" db="EMBL/GenBank/DDBJ databases">
        <title>The complete chromosome of genome of Turneriella parva DSM 21527.</title>
        <authorList>
            <consortium name="US DOE Joint Genome Institute (JGI-PGF)"/>
            <person name="Lucas S."/>
            <person name="Han J."/>
            <person name="Lapidus A."/>
            <person name="Bruce D."/>
            <person name="Goodwin L."/>
            <person name="Pitluck S."/>
            <person name="Peters L."/>
            <person name="Kyrpides N."/>
            <person name="Mavromatis K."/>
            <person name="Ivanova N."/>
            <person name="Mikhailova N."/>
            <person name="Chertkov O."/>
            <person name="Detter J.C."/>
            <person name="Tapia R."/>
            <person name="Han C."/>
            <person name="Land M."/>
            <person name="Hauser L."/>
            <person name="Markowitz V."/>
            <person name="Cheng J.-F."/>
            <person name="Hugenholtz P."/>
            <person name="Woyke T."/>
            <person name="Wu D."/>
            <person name="Gronow S."/>
            <person name="Wellnitz S."/>
            <person name="Brambilla E."/>
            <person name="Klenk H.-P."/>
            <person name="Eisen J.A."/>
        </authorList>
    </citation>
    <scope>NUCLEOTIDE SEQUENCE [LARGE SCALE GENOMIC DNA]</scope>
    <source>
        <strain evidence="4">ATCC BAA-1111 / DSM 21527 / NCTC 11395 / H</strain>
    </source>
</reference>
<dbReference type="RefSeq" id="WP_014801931.1">
    <property type="nucleotide sequence ID" value="NC_018020.1"/>
</dbReference>
<evidence type="ECO:0000313" key="4">
    <source>
        <dbReference type="Proteomes" id="UP000006048"/>
    </source>
</evidence>
<dbReference type="CDD" id="cd03408">
    <property type="entry name" value="SPFH_like_u1"/>
    <property type="match status" value="1"/>
</dbReference>
<dbReference type="STRING" id="869212.Turpa_0762"/>
<dbReference type="Pfam" id="PF13421">
    <property type="entry name" value="Band_7_1"/>
    <property type="match status" value="1"/>
</dbReference>
<dbReference type="InterPro" id="IPR036013">
    <property type="entry name" value="Band_7/SPFH_dom_sf"/>
</dbReference>
<dbReference type="InterPro" id="IPR033880">
    <property type="entry name" value="SPFH_YdjI"/>
</dbReference>
<protein>
    <recommendedName>
        <fullName evidence="5">SPFH domain-containing protein</fullName>
    </recommendedName>
</protein>
<dbReference type="InterPro" id="IPR018649">
    <property type="entry name" value="SHOCT"/>
</dbReference>
<feature type="domain" description="SPFH" evidence="2">
    <location>
        <begin position="18"/>
        <end position="217"/>
    </location>
</feature>
<dbReference type="EMBL" id="CP002959">
    <property type="protein sequence ID" value="AFM11413.1"/>
    <property type="molecule type" value="Genomic_DNA"/>
</dbReference>
<dbReference type="AlphaFoldDB" id="I4B2A6"/>
<dbReference type="Proteomes" id="UP000006048">
    <property type="component" value="Chromosome"/>
</dbReference>
<dbReference type="OrthoDB" id="9788304at2"/>
<feature type="domain" description="SHOCT" evidence="1">
    <location>
        <begin position="300"/>
        <end position="326"/>
    </location>
</feature>
<dbReference type="PANTHER" id="PTHR37826:SF2">
    <property type="entry name" value="ZINC-RIBBON DOMAIN-CONTAINING PROTEIN"/>
    <property type="match status" value="1"/>
</dbReference>
<evidence type="ECO:0000259" key="1">
    <source>
        <dbReference type="Pfam" id="PF09851"/>
    </source>
</evidence>
<sequence>MALVDRLKFNGGADDIAWKFPDEGITWGAQLIVAESQEAIFFKGGQCHDLFGPGTYTLKSNNIPLLEKFVNMAFGGDTPFAAEVWFISKQIKQGIGWGTKTPIQVEDPKFGIITNLRAFGVYGIRVVDTRVFVKEVIGTQGKTTTDSIQDLMLSTIVSDIEELLSQVVHEQNIDIIRINTQRSKIEEAFKPLLAKKFEKFGIAIEQFEIESLNIPQDDPGFKALQQAKADKAQMNILGDQYAQKRMLDIGEASAKNEGAGGGMMQAGMGMGMGQMMGNMMGQMNVSGQPAQPAADDPMAKIQKLKGMLDQGLITQDEFNAKKAKILESM</sequence>
<organism evidence="3 4">
    <name type="scientific">Turneriella parva (strain ATCC BAA-1111 / DSM 21527 / NCTC 11395 / H)</name>
    <name type="common">Leptospira parva</name>
    <dbReference type="NCBI Taxonomy" id="869212"/>
    <lineage>
        <taxon>Bacteria</taxon>
        <taxon>Pseudomonadati</taxon>
        <taxon>Spirochaetota</taxon>
        <taxon>Spirochaetia</taxon>
        <taxon>Leptospirales</taxon>
        <taxon>Leptospiraceae</taxon>
        <taxon>Turneriella</taxon>
    </lineage>
</organism>
<proteinExistence type="predicted"/>
<name>I4B2A6_TURPD</name>
<evidence type="ECO:0000259" key="2">
    <source>
        <dbReference type="Pfam" id="PF13421"/>
    </source>
</evidence>
<dbReference type="KEGG" id="tpx:Turpa_0762"/>
<accession>I4B2A6</accession>
<dbReference type="Pfam" id="PF09851">
    <property type="entry name" value="SHOCT"/>
    <property type="match status" value="1"/>
</dbReference>
<dbReference type="PATRIC" id="fig|869212.3.peg.737"/>
<gene>
    <name evidence="3" type="ordered locus">Turpa_0762</name>
</gene>